<evidence type="ECO:0000313" key="3">
    <source>
        <dbReference type="Proteomes" id="UP001272242"/>
    </source>
</evidence>
<accession>A0ABU5F812</accession>
<sequence length="310" mass="33456">MTTDEKLAAILAAVQTDPGNRGLGRDPNDNLFTATKGDFEAACRGFVGTPNAALDVTTGFYIPTANPPAFETDGPLGAAFLFRALVPLGYQVGLSGQKACVSALHAAIAQGTTLKPAYIEYRDESDQPSYVVQLDEAWPGQSATHYLAIEHVGRASDGRYYSMRGRDITAFTKPVDGGFLRNAEQRFVETIGIGDGGNEIGMGKIPHETIVKNIPNGDLIHCRVPTDHLIVCGVSNWGAYAFAAGVYILRGVTPHCELFDPNCERKILEIMVREGPLVDGVTGQQTATVDGLTWDEYVKPLVRIREILES</sequence>
<dbReference type="Proteomes" id="UP001272242">
    <property type="component" value="Unassembled WGS sequence"/>
</dbReference>
<dbReference type="PANTHER" id="PTHR32022">
    <property type="entry name" value="D-GLUTAMATE CYCLASE, MITOCHONDRIAL"/>
    <property type="match status" value="1"/>
</dbReference>
<gene>
    <name evidence="2" type="ORF">R5W23_005352</name>
</gene>
<reference evidence="3" key="1">
    <citation type="journal article" date="2023" name="Mar. Drugs">
        <title>Gemmata algarum, a Novel Planctomycete Isolated from an Algal Mat, Displays Antimicrobial Activity.</title>
        <authorList>
            <person name="Kumar G."/>
            <person name="Kallscheuer N."/>
            <person name="Kashif M."/>
            <person name="Ahamad S."/>
            <person name="Jagadeeshwari U."/>
            <person name="Pannikurungottu S."/>
            <person name="Haufschild T."/>
            <person name="Kabuu M."/>
            <person name="Sasikala C."/>
            <person name="Jogler C."/>
            <person name="Ramana C."/>
        </authorList>
    </citation>
    <scope>NUCLEOTIDE SEQUENCE [LARGE SCALE GENOMIC DNA]</scope>
    <source>
        <strain evidence="3">JC673</strain>
    </source>
</reference>
<feature type="domain" description="D-glutamate cyclase-like C-terminal" evidence="1">
    <location>
        <begin position="13"/>
        <end position="299"/>
    </location>
</feature>
<name>A0ABU5F812_9BACT</name>
<evidence type="ECO:0000259" key="1">
    <source>
        <dbReference type="Pfam" id="PF14336"/>
    </source>
</evidence>
<dbReference type="Pfam" id="PF14336">
    <property type="entry name" value="GLUCM-like_C"/>
    <property type="match status" value="1"/>
</dbReference>
<dbReference type="RefSeq" id="WP_320689881.1">
    <property type="nucleotide sequence ID" value="NZ_JAXBLV010000247.1"/>
</dbReference>
<keyword evidence="3" id="KW-1185">Reference proteome</keyword>
<dbReference type="InterPro" id="IPR025504">
    <property type="entry name" value="GLUCM_C"/>
</dbReference>
<dbReference type="EMBL" id="JAXBLV010000247">
    <property type="protein sequence ID" value="MDY3563736.1"/>
    <property type="molecule type" value="Genomic_DNA"/>
</dbReference>
<dbReference type="PANTHER" id="PTHR32022:SF10">
    <property type="entry name" value="D-GLUTAMATE CYCLASE, MITOCHONDRIAL"/>
    <property type="match status" value="1"/>
</dbReference>
<protein>
    <submittedName>
        <fullName evidence="2">DUF4392 domain-containing protein</fullName>
    </submittedName>
</protein>
<organism evidence="2 3">
    <name type="scientific">Gemmata algarum</name>
    <dbReference type="NCBI Taxonomy" id="2975278"/>
    <lineage>
        <taxon>Bacteria</taxon>
        <taxon>Pseudomonadati</taxon>
        <taxon>Planctomycetota</taxon>
        <taxon>Planctomycetia</taxon>
        <taxon>Gemmatales</taxon>
        <taxon>Gemmataceae</taxon>
        <taxon>Gemmata</taxon>
    </lineage>
</organism>
<evidence type="ECO:0000313" key="2">
    <source>
        <dbReference type="EMBL" id="MDY3563736.1"/>
    </source>
</evidence>
<comment type="caution">
    <text evidence="2">The sequence shown here is derived from an EMBL/GenBank/DDBJ whole genome shotgun (WGS) entry which is preliminary data.</text>
</comment>
<proteinExistence type="predicted"/>
<dbReference type="Gene3D" id="3.90.1640.20">
    <property type="entry name" value="TON_0340"/>
    <property type="match status" value="1"/>
</dbReference>